<dbReference type="RefSeq" id="WP_213520362.1">
    <property type="nucleotide sequence ID" value="NZ_BOSE01000016.1"/>
</dbReference>
<feature type="transmembrane region" description="Helical" evidence="1">
    <location>
        <begin position="131"/>
        <end position="154"/>
    </location>
</feature>
<organism evidence="2 3">
    <name type="scientific">Paenibacillus montaniterrae</name>
    <dbReference type="NCBI Taxonomy" id="429341"/>
    <lineage>
        <taxon>Bacteria</taxon>
        <taxon>Bacillati</taxon>
        <taxon>Bacillota</taxon>
        <taxon>Bacilli</taxon>
        <taxon>Bacillales</taxon>
        <taxon>Paenibacillaceae</taxon>
        <taxon>Paenibacillus</taxon>
    </lineage>
</organism>
<reference evidence="2" key="1">
    <citation type="submission" date="2021-03" db="EMBL/GenBank/DDBJ databases">
        <title>Antimicrobial resistance genes in bacteria isolated from Japanese honey, and their potential for conferring macrolide and lincosamide resistance in the American foulbrood pathogen Paenibacillus larvae.</title>
        <authorList>
            <person name="Okamoto M."/>
            <person name="Kumagai M."/>
            <person name="Kanamori H."/>
            <person name="Takamatsu D."/>
        </authorList>
    </citation>
    <scope>NUCLEOTIDE SEQUENCE</scope>
    <source>
        <strain evidence="2">J40TS1</strain>
    </source>
</reference>
<comment type="caution">
    <text evidence="2">The sequence shown here is derived from an EMBL/GenBank/DDBJ whole genome shotgun (WGS) entry which is preliminary data.</text>
</comment>
<evidence type="ECO:0000256" key="1">
    <source>
        <dbReference type="SAM" id="Phobius"/>
    </source>
</evidence>
<feature type="transmembrane region" description="Helical" evidence="1">
    <location>
        <begin position="166"/>
        <end position="185"/>
    </location>
</feature>
<gene>
    <name evidence="2" type="ORF">J40TS1_51710</name>
</gene>
<feature type="transmembrane region" description="Helical" evidence="1">
    <location>
        <begin position="224"/>
        <end position="246"/>
    </location>
</feature>
<sequence>MLKLLKYNWRMNSLTSYIVIAASVIVYGLLLACKYQWGWSDEIVFMFGLLVAVVTGLLFLIIACVTFNHQLKSYHRRLLPIKTEVEIASMLLLAAIYSLIPLLLKLVFLYLADVTFNYSMFDSLLEQLLRVDVLAVLVGYMLLDSLAIFMLIMLAMSATYAFKGKYRAWIGVLLFIVLSIVWEYVSNWLFGVNRQGAPPFVGIEITEGEMSRIDWITIRWNGEWLKMLLVSLTKLALLFAATTYIMKKHVEP</sequence>
<proteinExistence type="predicted"/>
<protein>
    <submittedName>
        <fullName evidence="2">Uncharacterized protein</fullName>
    </submittedName>
</protein>
<keyword evidence="3" id="KW-1185">Reference proteome</keyword>
<keyword evidence="1" id="KW-1133">Transmembrane helix</keyword>
<evidence type="ECO:0000313" key="2">
    <source>
        <dbReference type="EMBL" id="GIP19529.1"/>
    </source>
</evidence>
<keyword evidence="1" id="KW-0812">Transmembrane</keyword>
<dbReference type="Proteomes" id="UP000683139">
    <property type="component" value="Unassembled WGS sequence"/>
</dbReference>
<feature type="transmembrane region" description="Helical" evidence="1">
    <location>
        <begin position="87"/>
        <end position="111"/>
    </location>
</feature>
<feature type="transmembrane region" description="Helical" evidence="1">
    <location>
        <begin position="12"/>
        <end position="37"/>
    </location>
</feature>
<dbReference type="PROSITE" id="PS51257">
    <property type="entry name" value="PROKAR_LIPOPROTEIN"/>
    <property type="match status" value="1"/>
</dbReference>
<dbReference type="EMBL" id="BOSE01000016">
    <property type="protein sequence ID" value="GIP19529.1"/>
    <property type="molecule type" value="Genomic_DNA"/>
</dbReference>
<dbReference type="AlphaFoldDB" id="A0A919YW20"/>
<feature type="transmembrane region" description="Helical" evidence="1">
    <location>
        <begin position="43"/>
        <end position="67"/>
    </location>
</feature>
<keyword evidence="1" id="KW-0472">Membrane</keyword>
<name>A0A919YW20_9BACL</name>
<evidence type="ECO:0000313" key="3">
    <source>
        <dbReference type="Proteomes" id="UP000683139"/>
    </source>
</evidence>
<accession>A0A919YW20</accession>